<dbReference type="Pfam" id="PF02862">
    <property type="entry name" value="DDHD"/>
    <property type="match status" value="1"/>
</dbReference>
<feature type="compositionally biased region" description="Polar residues" evidence="3">
    <location>
        <begin position="543"/>
        <end position="552"/>
    </location>
</feature>
<feature type="compositionally biased region" description="Pro residues" evidence="3">
    <location>
        <begin position="597"/>
        <end position="638"/>
    </location>
</feature>
<dbReference type="InterPro" id="IPR004177">
    <property type="entry name" value="DDHD_dom"/>
</dbReference>
<evidence type="ECO:0000313" key="5">
    <source>
        <dbReference type="EMBL" id="KAK4290110.1"/>
    </source>
</evidence>
<accession>A0AAE1NJ50</accession>
<gene>
    <name evidence="5" type="ORF">Pmani_036976</name>
</gene>
<comment type="similarity">
    <text evidence="1">Belongs to the PA-PLA1 family.</text>
</comment>
<comment type="caution">
    <text evidence="5">The sequence shown here is derived from an EMBL/GenBank/DDBJ whole genome shotgun (WGS) entry which is preliminary data.</text>
</comment>
<dbReference type="PANTHER" id="PTHR23509:SF10">
    <property type="entry name" value="LD21067P"/>
    <property type="match status" value="1"/>
</dbReference>
<name>A0AAE1NJ50_9EUCA</name>
<dbReference type="GO" id="GO:0030134">
    <property type="term" value="C:COPII-coated ER to Golgi transport vesicle"/>
    <property type="evidence" value="ECO:0007669"/>
    <property type="project" value="TreeGrafter"/>
</dbReference>
<feature type="compositionally biased region" description="Pro residues" evidence="3">
    <location>
        <begin position="646"/>
        <end position="730"/>
    </location>
</feature>
<evidence type="ECO:0000256" key="1">
    <source>
        <dbReference type="ARBA" id="ARBA00038464"/>
    </source>
</evidence>
<dbReference type="PROSITE" id="PS51043">
    <property type="entry name" value="DDHD"/>
    <property type="match status" value="1"/>
</dbReference>
<sequence length="785" mass="85283">MDATPIPYTEQQAVLLEEAYRVCVVSGKWHSAVEQEDGSRVVLHSPRALVHFTALDTDFPTPLSANGTQAPLTVRRGTEDFEIEDRETETVNHLLLIVHGIGSVCDLKLRPVHQCVCDLKLRPVHQCVDDFRKLGRSLLSTHFREAVEAGEAGRVEVLPISWHKALHGEATGIDEKLRPITLRSIPKLREFTNDTILDALLYTSPVYCQHIIDTVASEMDRLYSLYKRRNPGFEGRVSVAGHSLGSVILFDILMNQKDEGRMKEDEEKEEEEEERRILARKGRKDSKVEYRVGEGGTGQPTLNYPQLAFHPTAFFLIGSPLSMFITVRGIEAVGLDFYLPTCGRVLNIFHPFDPVAYRLEALVDPILATVRPVLVPHHKGRKRMHLELKETLERVGTDLRQKIVESIQGTWKKLYQYYNGSGNGSDGTTSPEVVDQEKLTEQLLLQSGGGGGEEVEKEGGVGGVAEVVEGGVNKFGRLNAGRRIDYVLQEKPYESFNEYIFALQAHLTYWESEDTMLLILKELYTSQNILPDCQRNTTTTTTASSPVQQSASPLEVSPVSRSDSPSVPLIPTSSILPSSISSSFYPPPSSSFLPSSSLPPPSIPPPSIPPSPFPPPPPPSFSPLPPPPSFSAPPPPSFSPSLTSPPLAPPPLTTPPLATPPLTTPPLAPPPLTSPPLAPPPLATPPLAPPPLTSPPLAPPPLATPPLAPPPLTSPPLAPPPTLTSPPPPRVLGGRPVNILPQTSTTSGMGTGMGMDPTTTPTNQTVPPPPKMAATNLTRLANLRR</sequence>
<dbReference type="PANTHER" id="PTHR23509">
    <property type="entry name" value="PA-PL1 PHOSPHOLIPASE FAMILY"/>
    <property type="match status" value="1"/>
</dbReference>
<dbReference type="EMBL" id="JAWZYT010005607">
    <property type="protein sequence ID" value="KAK4290109.1"/>
    <property type="molecule type" value="Genomic_DNA"/>
</dbReference>
<keyword evidence="2" id="KW-0175">Coiled coil</keyword>
<evidence type="ECO:0000256" key="3">
    <source>
        <dbReference type="SAM" id="MobiDB-lite"/>
    </source>
</evidence>
<evidence type="ECO:0000313" key="6">
    <source>
        <dbReference type="Proteomes" id="UP001292094"/>
    </source>
</evidence>
<reference evidence="5" key="1">
    <citation type="submission" date="2023-11" db="EMBL/GenBank/DDBJ databases">
        <title>Genome assemblies of two species of porcelain crab, Petrolisthes cinctipes and Petrolisthes manimaculis (Anomura: Porcellanidae).</title>
        <authorList>
            <person name="Angst P."/>
        </authorList>
    </citation>
    <scope>NUCLEOTIDE SEQUENCE</scope>
    <source>
        <strain evidence="5">PB745_02</strain>
        <tissue evidence="5">Gill</tissue>
    </source>
</reference>
<dbReference type="SMART" id="SM01127">
    <property type="entry name" value="DDHD"/>
    <property type="match status" value="1"/>
</dbReference>
<dbReference type="InterPro" id="IPR058055">
    <property type="entry name" value="PA-PLA1"/>
</dbReference>
<feature type="domain" description="DDHD" evidence="4">
    <location>
        <begin position="307"/>
        <end position="525"/>
    </location>
</feature>
<dbReference type="PRINTS" id="PR01217">
    <property type="entry name" value="PRICHEXTENSN"/>
</dbReference>
<organism evidence="5 6">
    <name type="scientific">Petrolisthes manimaculis</name>
    <dbReference type="NCBI Taxonomy" id="1843537"/>
    <lineage>
        <taxon>Eukaryota</taxon>
        <taxon>Metazoa</taxon>
        <taxon>Ecdysozoa</taxon>
        <taxon>Arthropoda</taxon>
        <taxon>Crustacea</taxon>
        <taxon>Multicrustacea</taxon>
        <taxon>Malacostraca</taxon>
        <taxon>Eumalacostraca</taxon>
        <taxon>Eucarida</taxon>
        <taxon>Decapoda</taxon>
        <taxon>Pleocyemata</taxon>
        <taxon>Anomura</taxon>
        <taxon>Galatheoidea</taxon>
        <taxon>Porcellanidae</taxon>
        <taxon>Petrolisthes</taxon>
    </lineage>
</organism>
<dbReference type="EMBL" id="JAWZYT010005607">
    <property type="protein sequence ID" value="KAK4290110.1"/>
    <property type="molecule type" value="Genomic_DNA"/>
</dbReference>
<feature type="compositionally biased region" description="Low complexity" evidence="3">
    <location>
        <begin position="556"/>
        <end position="566"/>
    </location>
</feature>
<dbReference type="AlphaFoldDB" id="A0AAE1NJ50"/>
<feature type="region of interest" description="Disordered" evidence="3">
    <location>
        <begin position="535"/>
        <end position="566"/>
    </location>
</feature>
<evidence type="ECO:0000259" key="4">
    <source>
        <dbReference type="PROSITE" id="PS51043"/>
    </source>
</evidence>
<dbReference type="GO" id="GO:0004620">
    <property type="term" value="F:phospholipase activity"/>
    <property type="evidence" value="ECO:0007669"/>
    <property type="project" value="TreeGrafter"/>
</dbReference>
<keyword evidence="6" id="KW-1185">Reference proteome</keyword>
<dbReference type="Proteomes" id="UP001292094">
    <property type="component" value="Unassembled WGS sequence"/>
</dbReference>
<dbReference type="GO" id="GO:0046872">
    <property type="term" value="F:metal ion binding"/>
    <property type="evidence" value="ECO:0007669"/>
    <property type="project" value="InterPro"/>
</dbReference>
<dbReference type="Pfam" id="PF23464">
    <property type="entry name" value="WWE_3"/>
    <property type="match status" value="1"/>
</dbReference>
<feature type="coiled-coil region" evidence="2">
    <location>
        <begin position="253"/>
        <end position="281"/>
    </location>
</feature>
<feature type="compositionally biased region" description="Low complexity" evidence="3">
    <location>
        <begin position="731"/>
        <end position="765"/>
    </location>
</feature>
<feature type="region of interest" description="Disordered" evidence="3">
    <location>
        <begin position="595"/>
        <end position="785"/>
    </location>
</feature>
<proteinExistence type="inferred from homology"/>
<dbReference type="InterPro" id="IPR057825">
    <property type="entry name" value="WWE_SEC23-DDH2"/>
</dbReference>
<evidence type="ECO:0000256" key="2">
    <source>
        <dbReference type="SAM" id="Coils"/>
    </source>
</evidence>
<protein>
    <recommendedName>
        <fullName evidence="4">DDHD domain-containing protein</fullName>
    </recommendedName>
</protein>